<feature type="chain" id="PRO_5037492815" description="Lipoprotein" evidence="1">
    <location>
        <begin position="21"/>
        <end position="125"/>
    </location>
</feature>
<accession>A0A967EZA1</accession>
<evidence type="ECO:0000313" key="3">
    <source>
        <dbReference type="Proteomes" id="UP000761264"/>
    </source>
</evidence>
<feature type="signal peptide" evidence="1">
    <location>
        <begin position="1"/>
        <end position="20"/>
    </location>
</feature>
<keyword evidence="3" id="KW-1185">Reference proteome</keyword>
<dbReference type="PROSITE" id="PS51257">
    <property type="entry name" value="PROKAR_LIPOPROTEIN"/>
    <property type="match status" value="1"/>
</dbReference>
<proteinExistence type="predicted"/>
<name>A0A967EZA1_9PROT</name>
<comment type="caution">
    <text evidence="2">The sequence shown here is derived from an EMBL/GenBank/DDBJ whole genome shotgun (WGS) entry which is preliminary data.</text>
</comment>
<organism evidence="2 3">
    <name type="scientific">Pelagibius litoralis</name>
    <dbReference type="NCBI Taxonomy" id="374515"/>
    <lineage>
        <taxon>Bacteria</taxon>
        <taxon>Pseudomonadati</taxon>
        <taxon>Pseudomonadota</taxon>
        <taxon>Alphaproteobacteria</taxon>
        <taxon>Rhodospirillales</taxon>
        <taxon>Rhodovibrionaceae</taxon>
        <taxon>Pelagibius</taxon>
    </lineage>
</organism>
<dbReference type="RefSeq" id="WP_167226402.1">
    <property type="nucleotide sequence ID" value="NZ_JAAQPH010000012.1"/>
</dbReference>
<evidence type="ECO:0000313" key="2">
    <source>
        <dbReference type="EMBL" id="NIA70115.1"/>
    </source>
</evidence>
<reference evidence="2" key="1">
    <citation type="submission" date="2020-03" db="EMBL/GenBank/DDBJ databases">
        <title>Genome of Pelagibius litoralis DSM 21314T.</title>
        <authorList>
            <person name="Wang G."/>
        </authorList>
    </citation>
    <scope>NUCLEOTIDE SEQUENCE</scope>
    <source>
        <strain evidence="2">DSM 21314</strain>
    </source>
</reference>
<dbReference type="Proteomes" id="UP000761264">
    <property type="component" value="Unassembled WGS sequence"/>
</dbReference>
<gene>
    <name evidence="2" type="ORF">HBA54_16030</name>
</gene>
<evidence type="ECO:0008006" key="4">
    <source>
        <dbReference type="Google" id="ProtNLM"/>
    </source>
</evidence>
<dbReference type="EMBL" id="JAAQPH010000012">
    <property type="protein sequence ID" value="NIA70115.1"/>
    <property type="molecule type" value="Genomic_DNA"/>
</dbReference>
<protein>
    <recommendedName>
        <fullName evidence="4">Lipoprotein</fullName>
    </recommendedName>
</protein>
<dbReference type="AlphaFoldDB" id="A0A967EZA1"/>
<evidence type="ECO:0000256" key="1">
    <source>
        <dbReference type="SAM" id="SignalP"/>
    </source>
</evidence>
<sequence length="125" mass="13666">MKRGLPIGPLAVIFLSGALAACSTLPFPVQGSDAAVAEATAKQADVLPRLQPYAFGLCYSPVVNEDAEIEEEAAYQCDGGRLIRQDEDFFWNECSLSQPHRVSYVCFPPDKAKRRITIQPAPQPQ</sequence>
<keyword evidence="1" id="KW-0732">Signal</keyword>